<proteinExistence type="predicted"/>
<dbReference type="AlphaFoldDB" id="A0A9D7SXY8"/>
<protein>
    <recommendedName>
        <fullName evidence="3">Bacterial surface antigen (D15) domain-containing protein</fullName>
    </recommendedName>
</protein>
<reference evidence="1 2" key="1">
    <citation type="submission" date="2020-10" db="EMBL/GenBank/DDBJ databases">
        <title>Connecting structure to function with the recovery of over 1000 high-quality activated sludge metagenome-assembled genomes encoding full-length rRNA genes using long-read sequencing.</title>
        <authorList>
            <person name="Singleton C.M."/>
            <person name="Petriglieri F."/>
            <person name="Kristensen J.M."/>
            <person name="Kirkegaard R.H."/>
            <person name="Michaelsen T.Y."/>
            <person name="Andersen M.H."/>
            <person name="Karst S.M."/>
            <person name="Dueholm M.S."/>
            <person name="Nielsen P.H."/>
            <person name="Albertsen M."/>
        </authorList>
    </citation>
    <scope>NUCLEOTIDE SEQUENCE [LARGE SCALE GENOMIC DNA]</scope>
    <source>
        <strain evidence="1">Ribe_18-Q3-R11-54_MAXAC.273</strain>
    </source>
</reference>
<evidence type="ECO:0000313" key="1">
    <source>
        <dbReference type="EMBL" id="MBK9982879.1"/>
    </source>
</evidence>
<gene>
    <name evidence="1" type="ORF">IPP15_10750</name>
</gene>
<dbReference type="EMBL" id="JADKGY010000008">
    <property type="protein sequence ID" value="MBK9982879.1"/>
    <property type="molecule type" value="Genomic_DNA"/>
</dbReference>
<organism evidence="1 2">
    <name type="scientific">Candidatus Opimibacter skivensis</name>
    <dbReference type="NCBI Taxonomy" id="2982028"/>
    <lineage>
        <taxon>Bacteria</taxon>
        <taxon>Pseudomonadati</taxon>
        <taxon>Bacteroidota</taxon>
        <taxon>Saprospiria</taxon>
        <taxon>Saprospirales</taxon>
        <taxon>Saprospiraceae</taxon>
        <taxon>Candidatus Opimibacter</taxon>
    </lineage>
</organism>
<name>A0A9D7SXY8_9BACT</name>
<sequence>MTATGSMEWNGQLGKHFQHRLSGIGQYSLSRSRPSYMHYRGLGYAQKFVRGYELYVIDGLDFVLGKYQLSYNLLQTKVSLGQLIPVEQFRSMPLQLFLSLFIETGYVNDPYTKDVNSLANTWLRGGGFGFDILLYHNFLFQLNLNTNNRGEWGFFIHNKTSFSSNE</sequence>
<evidence type="ECO:0000313" key="2">
    <source>
        <dbReference type="Proteomes" id="UP000808337"/>
    </source>
</evidence>
<dbReference type="Proteomes" id="UP000808337">
    <property type="component" value="Unassembled WGS sequence"/>
</dbReference>
<accession>A0A9D7SXY8</accession>
<comment type="caution">
    <text evidence="1">The sequence shown here is derived from an EMBL/GenBank/DDBJ whole genome shotgun (WGS) entry which is preliminary data.</text>
</comment>
<evidence type="ECO:0008006" key="3">
    <source>
        <dbReference type="Google" id="ProtNLM"/>
    </source>
</evidence>